<name>A0A7W5YCK5_9ACTN</name>
<dbReference type="Pfam" id="PF14759">
    <property type="entry name" value="Reductase_C"/>
    <property type="match status" value="1"/>
</dbReference>
<evidence type="ECO:0000313" key="8">
    <source>
        <dbReference type="Proteomes" id="UP000579945"/>
    </source>
</evidence>
<dbReference type="PRINTS" id="PR00368">
    <property type="entry name" value="FADPNR"/>
</dbReference>
<dbReference type="SUPFAM" id="SSF51905">
    <property type="entry name" value="FAD/NAD(P)-binding domain"/>
    <property type="match status" value="1"/>
</dbReference>
<organism evidence="7 8">
    <name type="scientific">Nonomuraea dietziae</name>
    <dbReference type="NCBI Taxonomy" id="65515"/>
    <lineage>
        <taxon>Bacteria</taxon>
        <taxon>Bacillati</taxon>
        <taxon>Actinomycetota</taxon>
        <taxon>Actinomycetes</taxon>
        <taxon>Streptosporangiales</taxon>
        <taxon>Streptosporangiaceae</taxon>
        <taxon>Nonomuraea</taxon>
    </lineage>
</organism>
<comment type="cofactor">
    <cofactor evidence="1">
        <name>FAD</name>
        <dbReference type="ChEBI" id="CHEBI:57692"/>
    </cofactor>
</comment>
<dbReference type="EMBL" id="JACIBV010000002">
    <property type="protein sequence ID" value="MBB3733263.1"/>
    <property type="molecule type" value="Genomic_DNA"/>
</dbReference>
<dbReference type="Pfam" id="PF07992">
    <property type="entry name" value="Pyr_redox_2"/>
    <property type="match status" value="1"/>
</dbReference>
<keyword evidence="4" id="KW-0560">Oxidoreductase</keyword>
<evidence type="ECO:0000256" key="3">
    <source>
        <dbReference type="ARBA" id="ARBA00022827"/>
    </source>
</evidence>
<dbReference type="InterPro" id="IPR023753">
    <property type="entry name" value="FAD/NAD-binding_dom"/>
</dbReference>
<dbReference type="InterPro" id="IPR016156">
    <property type="entry name" value="FAD/NAD-linked_Rdtase_dimer_sf"/>
</dbReference>
<comment type="caution">
    <text evidence="7">The sequence shown here is derived from an EMBL/GenBank/DDBJ whole genome shotgun (WGS) entry which is preliminary data.</text>
</comment>
<dbReference type="PRINTS" id="PR00411">
    <property type="entry name" value="PNDRDTASEI"/>
</dbReference>
<evidence type="ECO:0000259" key="5">
    <source>
        <dbReference type="Pfam" id="PF07992"/>
    </source>
</evidence>
<dbReference type="InterPro" id="IPR050446">
    <property type="entry name" value="FAD-oxidoreductase/Apoptosis"/>
</dbReference>
<evidence type="ECO:0000256" key="2">
    <source>
        <dbReference type="ARBA" id="ARBA00022630"/>
    </source>
</evidence>
<dbReference type="AlphaFoldDB" id="A0A7W5YCK5"/>
<dbReference type="PANTHER" id="PTHR43557:SF2">
    <property type="entry name" value="RIESKE DOMAIN-CONTAINING PROTEIN-RELATED"/>
    <property type="match status" value="1"/>
</dbReference>
<dbReference type="SUPFAM" id="SSF55424">
    <property type="entry name" value="FAD/NAD-linked reductases, dimerisation (C-terminal) domain"/>
    <property type="match status" value="1"/>
</dbReference>
<keyword evidence="2" id="KW-0285">Flavoprotein</keyword>
<keyword evidence="3" id="KW-0274">FAD</keyword>
<gene>
    <name evidence="7" type="ORF">FHR33_009210</name>
</gene>
<dbReference type="InterPro" id="IPR028202">
    <property type="entry name" value="Reductase_C"/>
</dbReference>
<dbReference type="GO" id="GO:0005737">
    <property type="term" value="C:cytoplasm"/>
    <property type="evidence" value="ECO:0007669"/>
    <property type="project" value="TreeGrafter"/>
</dbReference>
<protein>
    <submittedName>
        <fullName evidence="7">NADPH-dependent 2,4-dienoyl-CoA reductase/sulfur reductase-like enzyme</fullName>
    </submittedName>
</protein>
<sequence length="395" mass="41834">MTVPDDVVPDDVVIVGASAGGLAVAEALRRKGYQGGLTLLGAESHPPYDRPPLSKQVLSGVWARERAYLRQADELSALEADFLLGDPAVRLDVAAREVLTASGRLLRARAVVLATGLTPVRFQGQDGLAGVHTLRTMDDALGLREDLLDGGRLVVVGEGVLGAEVAATARGMGVDVTLVGLGDAVLADQLGDLVGGMLTRLHAERGVRLRLGVAVEGLSGSGGRVSGVRLASGELLPAETVVVAIGSRPATGWLHGSGLSVRDGVRCDSRCRAAPGVYAVGDLASWHHEKLDRRLRLENRTNAVEQARIVAANLLGEDRPYLPLPYFWTDQYDAKIQAHGFFPSGARVDVVEGDLEQNRFVALYHRDGKVTGVLGWNMAKAARLHRGRVADAIGD</sequence>
<keyword evidence="8" id="KW-1185">Reference proteome</keyword>
<evidence type="ECO:0000259" key="6">
    <source>
        <dbReference type="Pfam" id="PF14759"/>
    </source>
</evidence>
<evidence type="ECO:0000313" key="7">
    <source>
        <dbReference type="EMBL" id="MBB3733263.1"/>
    </source>
</evidence>
<feature type="domain" description="FAD/NAD(P)-binding" evidence="5">
    <location>
        <begin position="11"/>
        <end position="307"/>
    </location>
</feature>
<evidence type="ECO:0000256" key="1">
    <source>
        <dbReference type="ARBA" id="ARBA00001974"/>
    </source>
</evidence>
<reference evidence="7 8" key="1">
    <citation type="submission" date="2020-08" db="EMBL/GenBank/DDBJ databases">
        <title>Sequencing the genomes of 1000 actinobacteria strains.</title>
        <authorList>
            <person name="Klenk H.-P."/>
        </authorList>
    </citation>
    <scope>NUCLEOTIDE SEQUENCE [LARGE SCALE GENOMIC DNA]</scope>
    <source>
        <strain evidence="7 8">DSM 44320</strain>
    </source>
</reference>
<proteinExistence type="predicted"/>
<accession>A0A7W5YCK5</accession>
<dbReference type="GO" id="GO:0016651">
    <property type="term" value="F:oxidoreductase activity, acting on NAD(P)H"/>
    <property type="evidence" value="ECO:0007669"/>
    <property type="project" value="TreeGrafter"/>
</dbReference>
<dbReference type="InterPro" id="IPR036188">
    <property type="entry name" value="FAD/NAD-bd_sf"/>
</dbReference>
<feature type="domain" description="Reductase C-terminal" evidence="6">
    <location>
        <begin position="326"/>
        <end position="387"/>
    </location>
</feature>
<dbReference type="PANTHER" id="PTHR43557">
    <property type="entry name" value="APOPTOSIS-INDUCING FACTOR 1"/>
    <property type="match status" value="1"/>
</dbReference>
<dbReference type="Gene3D" id="3.50.50.60">
    <property type="entry name" value="FAD/NAD(P)-binding domain"/>
    <property type="match status" value="2"/>
</dbReference>
<dbReference type="Gene3D" id="3.30.390.30">
    <property type="match status" value="1"/>
</dbReference>
<evidence type="ECO:0000256" key="4">
    <source>
        <dbReference type="ARBA" id="ARBA00023002"/>
    </source>
</evidence>
<dbReference type="Proteomes" id="UP000579945">
    <property type="component" value="Unassembled WGS sequence"/>
</dbReference>